<protein>
    <recommendedName>
        <fullName evidence="3">Probable chemoreceptor glutamine deamidase CheD</fullName>
        <ecNumber evidence="3">3.5.1.44</ecNumber>
    </recommendedName>
</protein>
<dbReference type="HAMAP" id="MF_01440">
    <property type="entry name" value="CheD"/>
    <property type="match status" value="1"/>
</dbReference>
<evidence type="ECO:0000256" key="2">
    <source>
        <dbReference type="ARBA" id="ARBA00022801"/>
    </source>
</evidence>
<comment type="similarity">
    <text evidence="3">Belongs to the CheD family.</text>
</comment>
<dbReference type="InterPro" id="IPR011324">
    <property type="entry name" value="Cytotoxic_necrot_fac-like_cat"/>
</dbReference>
<dbReference type="KEGG" id="hlo:J0X27_11525"/>
<keyword evidence="5" id="KW-1185">Reference proteome</keyword>
<dbReference type="PANTHER" id="PTHR35147">
    <property type="entry name" value="CHEMORECEPTOR GLUTAMINE DEAMIDASE CHED-RELATED"/>
    <property type="match status" value="1"/>
</dbReference>
<dbReference type="GO" id="GO:0006935">
    <property type="term" value="P:chemotaxis"/>
    <property type="evidence" value="ECO:0007669"/>
    <property type="project" value="UniProtKB-UniRule"/>
</dbReference>
<dbReference type="Gene3D" id="3.30.1330.200">
    <property type="match status" value="1"/>
</dbReference>
<dbReference type="CDD" id="cd16352">
    <property type="entry name" value="CheD"/>
    <property type="match status" value="1"/>
</dbReference>
<sequence>MKTFDDDPEPASERGDTVSVGVSEYVVAADGETLIAYGIGSCLAIVLFDPEANVGGLAQAVLPDRDHGEGEATGKFVDAATDALLREMAERGASVGRVEARLAGGSEMIDFEELETGIGDANVAAARERLDAFDVPVVATDTGGDYGRTVTFETATGDVTVRTVDHGTRELS</sequence>
<evidence type="ECO:0000256" key="1">
    <source>
        <dbReference type="ARBA" id="ARBA00022500"/>
    </source>
</evidence>
<dbReference type="EC" id="3.5.1.44" evidence="3"/>
<accession>A0A8A2U760</accession>
<dbReference type="InterPro" id="IPR005659">
    <property type="entry name" value="Chemorcpt_Glu_NH3ase_CheD"/>
</dbReference>
<dbReference type="InterPro" id="IPR038592">
    <property type="entry name" value="CheD-like_sf"/>
</dbReference>
<dbReference type="RefSeq" id="WP_207269328.1">
    <property type="nucleotide sequence ID" value="NZ_CP071463.1"/>
</dbReference>
<reference evidence="4 5" key="1">
    <citation type="journal article" date="2006" name="Int. J. Syst. Evol. Microbiol.">
        <title>Haloterrigena longa sp. nov. and Haloterrigena limicola sp. nov., extremely halophilic archaea isolated from a salt lake.</title>
        <authorList>
            <person name="Cui H.L."/>
            <person name="Tohty D."/>
            <person name="Zhou P.J."/>
            <person name="Liu S.J."/>
        </authorList>
    </citation>
    <scope>NUCLEOTIDE SEQUENCE [LARGE SCALE GENOMIC DNA]</scope>
    <source>
        <strain evidence="4 5">ABH32</strain>
    </source>
</reference>
<dbReference type="PANTHER" id="PTHR35147:SF1">
    <property type="entry name" value="CHEMORECEPTOR GLUTAMINE DEAMIDASE CHED-RELATED"/>
    <property type="match status" value="1"/>
</dbReference>
<dbReference type="AlphaFoldDB" id="A0A8A2U760"/>
<name>A0A8A2U760_9EURY</name>
<keyword evidence="1 3" id="KW-0145">Chemotaxis</keyword>
<dbReference type="OrthoDB" id="10499at2157"/>
<keyword evidence="2 3" id="KW-0378">Hydrolase</keyword>
<dbReference type="SUPFAM" id="SSF64438">
    <property type="entry name" value="CNF1/YfiH-like putative cysteine hydrolases"/>
    <property type="match status" value="1"/>
</dbReference>
<dbReference type="GO" id="GO:0050568">
    <property type="term" value="F:protein-glutamine glutaminase activity"/>
    <property type="evidence" value="ECO:0007669"/>
    <property type="project" value="UniProtKB-UniRule"/>
</dbReference>
<dbReference type="GeneID" id="63184383"/>
<evidence type="ECO:0000313" key="5">
    <source>
        <dbReference type="Proteomes" id="UP000663191"/>
    </source>
</evidence>
<comment type="catalytic activity">
    <reaction evidence="3">
        <text>L-glutaminyl-[protein] + H2O = L-glutamyl-[protein] + NH4(+)</text>
        <dbReference type="Rhea" id="RHEA:16441"/>
        <dbReference type="Rhea" id="RHEA-COMP:10207"/>
        <dbReference type="Rhea" id="RHEA-COMP:10208"/>
        <dbReference type="ChEBI" id="CHEBI:15377"/>
        <dbReference type="ChEBI" id="CHEBI:28938"/>
        <dbReference type="ChEBI" id="CHEBI:29973"/>
        <dbReference type="ChEBI" id="CHEBI:30011"/>
        <dbReference type="EC" id="3.5.1.44"/>
    </reaction>
</comment>
<proteinExistence type="inferred from homology"/>
<dbReference type="EMBL" id="CP071463">
    <property type="protein sequence ID" value="QSW84085.1"/>
    <property type="molecule type" value="Genomic_DNA"/>
</dbReference>
<evidence type="ECO:0000256" key="3">
    <source>
        <dbReference type="HAMAP-Rule" id="MF_01440"/>
    </source>
</evidence>
<dbReference type="Proteomes" id="UP000663191">
    <property type="component" value="Chromosome"/>
</dbReference>
<organism evidence="4 5">
    <name type="scientific">Natrinema longum</name>
    <dbReference type="NCBI Taxonomy" id="370324"/>
    <lineage>
        <taxon>Archaea</taxon>
        <taxon>Methanobacteriati</taxon>
        <taxon>Methanobacteriota</taxon>
        <taxon>Stenosarchaea group</taxon>
        <taxon>Halobacteria</taxon>
        <taxon>Halobacteriales</taxon>
        <taxon>Natrialbaceae</taxon>
        <taxon>Natrinema</taxon>
    </lineage>
</organism>
<comment type="function">
    <text evidence="3">Probably deamidates glutamine residues to glutamate on methyl-accepting chemotaxis receptors (MCPs), playing an important role in chemotaxis.</text>
</comment>
<gene>
    <name evidence="3" type="primary">cheD</name>
    <name evidence="4" type="ORF">J0X27_11525</name>
</gene>
<dbReference type="Pfam" id="PF03975">
    <property type="entry name" value="CheD"/>
    <property type="match status" value="1"/>
</dbReference>
<evidence type="ECO:0000313" key="4">
    <source>
        <dbReference type="EMBL" id="QSW84085.1"/>
    </source>
</evidence>